<feature type="transmembrane region" description="Helical" evidence="17">
    <location>
        <begin position="150"/>
        <end position="168"/>
    </location>
</feature>
<keyword evidence="9" id="KW-1278">Translocase</keyword>
<reference evidence="20" key="1">
    <citation type="journal article" date="2014" name="Mitochondrial DNA">
        <title>The complete mitochondrial genome of the toad-headed lizard subspecies, Phrynocephalus theobaldi orientalis (Reptilia, Squamata, Agamidae).</title>
        <authorList>
            <person name="Liao P."/>
            <person name="Jin Y."/>
        </authorList>
    </citation>
    <scope>NUCLEOTIDE SEQUENCE</scope>
</reference>
<sequence length="454" mass="51314">MLKILIPTIMLIPSAILIHHKLLFMTMTSYSMLMTTMSLQWLHTPMMLNNMFSNQYLFIDQISAPLIILSYWLLPMMIMASQNHLKMEPKPRKQGFLMNIATLQTLLVMTLSANNMTLFYILFEATLIPTMIIITRWGSQPKRLTAGTYFMYYTLLGSLPLLIAILFLNNQKNNSNFLMLTLLKPNMHNQLTNNILWLACMMAFLVKMPLYGVHLWLPKAHVEAPIAGSMMLAAVLLKLGGYGIIRMTPMNTLTPLICPTIAMAMWGIIMTGLTCLRKTDLKALIAYSSVGHMGLVISATLIQTPWSTSGAMILMVAHGLTSSMLFCLANMLYERTNTRMLITMRGMQKAMPLMTTYWLIANLTNLALPPTINLIGEIQIMTTLFNWSPLTIMMSTMGTVITAIYSLQMFMTSQQGHLTKDSKEVYPTQTRELLIMILHALPILLLTLNSELIH</sequence>
<evidence type="ECO:0000259" key="18">
    <source>
        <dbReference type="Pfam" id="PF00361"/>
    </source>
</evidence>
<keyword evidence="8 17" id="KW-0812">Transmembrane</keyword>
<feature type="domain" description="NADH:ubiquinone oxidoreductase chain 4 N-terminal" evidence="19">
    <location>
        <begin position="1"/>
        <end position="110"/>
    </location>
</feature>
<keyword evidence="14 17" id="KW-0496">Mitochondrion</keyword>
<dbReference type="EC" id="7.1.1.2" evidence="4 17"/>
<evidence type="ECO:0000256" key="9">
    <source>
        <dbReference type="ARBA" id="ARBA00022967"/>
    </source>
</evidence>
<dbReference type="NCBIfam" id="TIGR01972">
    <property type="entry name" value="NDH_I_M"/>
    <property type="match status" value="1"/>
</dbReference>
<gene>
    <name evidence="20" type="primary">ND4</name>
</gene>
<dbReference type="PRINTS" id="PR01437">
    <property type="entry name" value="NUOXDRDTASE4"/>
</dbReference>
<dbReference type="InterPro" id="IPR003918">
    <property type="entry name" value="NADH_UbQ_OxRdtase"/>
</dbReference>
<dbReference type="Pfam" id="PF00361">
    <property type="entry name" value="Proton_antipo_M"/>
    <property type="match status" value="1"/>
</dbReference>
<dbReference type="InterPro" id="IPR000260">
    <property type="entry name" value="NADH4_N"/>
</dbReference>
<evidence type="ECO:0000259" key="19">
    <source>
        <dbReference type="Pfam" id="PF01059"/>
    </source>
</evidence>
<keyword evidence="12 17" id="KW-0520">NAD</keyword>
<feature type="domain" description="NADH:quinone oxidoreductase/Mrp antiporter transmembrane" evidence="18">
    <location>
        <begin position="113"/>
        <end position="402"/>
    </location>
</feature>
<evidence type="ECO:0000256" key="15">
    <source>
        <dbReference type="ARBA" id="ARBA00023136"/>
    </source>
</evidence>
<proteinExistence type="inferred from homology"/>
<dbReference type="GO" id="GO:0042773">
    <property type="term" value="P:ATP synthesis coupled electron transport"/>
    <property type="evidence" value="ECO:0007669"/>
    <property type="project" value="InterPro"/>
</dbReference>
<evidence type="ECO:0000256" key="8">
    <source>
        <dbReference type="ARBA" id="ARBA00022692"/>
    </source>
</evidence>
<evidence type="ECO:0000256" key="14">
    <source>
        <dbReference type="ARBA" id="ARBA00023128"/>
    </source>
</evidence>
<evidence type="ECO:0000256" key="17">
    <source>
        <dbReference type="RuleBase" id="RU003297"/>
    </source>
</evidence>
<dbReference type="GO" id="GO:0031966">
    <property type="term" value="C:mitochondrial membrane"/>
    <property type="evidence" value="ECO:0007669"/>
    <property type="project" value="UniProtKB-SubCell"/>
</dbReference>
<comment type="function">
    <text evidence="17">Core subunit of the mitochondrial membrane respiratory chain NADH dehydrogenase (Complex I) which catalyzes electron transfer from NADH through the respiratory chain, using ubiquinone as an electron acceptor. Essential for the catalytic activity and assembly of complex I.</text>
</comment>
<evidence type="ECO:0000256" key="6">
    <source>
        <dbReference type="ARBA" id="ARBA00022448"/>
    </source>
</evidence>
<evidence type="ECO:0000256" key="10">
    <source>
        <dbReference type="ARBA" id="ARBA00022982"/>
    </source>
</evidence>
<geneLocation type="mitochondrion" evidence="20"/>
<organism evidence="20">
    <name type="scientific">Phrynocephalus theobaldi orientalis</name>
    <dbReference type="NCBI Taxonomy" id="1318721"/>
    <lineage>
        <taxon>Eukaryota</taxon>
        <taxon>Metazoa</taxon>
        <taxon>Chordata</taxon>
        <taxon>Craniata</taxon>
        <taxon>Vertebrata</taxon>
        <taxon>Euteleostomi</taxon>
        <taxon>Lepidosauria</taxon>
        <taxon>Squamata</taxon>
        <taxon>Bifurcata</taxon>
        <taxon>Unidentata</taxon>
        <taxon>Episquamata</taxon>
        <taxon>Toxicofera</taxon>
        <taxon>Iguania</taxon>
        <taxon>Acrodonta</taxon>
        <taxon>Agamidae</taxon>
        <taxon>Agaminae</taxon>
        <taxon>Phrynocephalus</taxon>
    </lineage>
</organism>
<dbReference type="GO" id="GO:0008137">
    <property type="term" value="F:NADH dehydrogenase (ubiquinone) activity"/>
    <property type="evidence" value="ECO:0007669"/>
    <property type="project" value="UniProtKB-UniRule"/>
</dbReference>
<protein>
    <recommendedName>
        <fullName evidence="5 17">NADH-ubiquinone oxidoreductase chain 4</fullName>
        <ecNumber evidence="4 17">7.1.1.2</ecNumber>
    </recommendedName>
</protein>
<feature type="transmembrane region" description="Helical" evidence="17">
    <location>
        <begin position="95"/>
        <end position="113"/>
    </location>
</feature>
<dbReference type="GO" id="GO:0003954">
    <property type="term" value="F:NADH dehydrogenase activity"/>
    <property type="evidence" value="ECO:0007669"/>
    <property type="project" value="TreeGrafter"/>
</dbReference>
<dbReference type="GO" id="GO:0015990">
    <property type="term" value="P:electron transport coupled proton transport"/>
    <property type="evidence" value="ECO:0007669"/>
    <property type="project" value="TreeGrafter"/>
</dbReference>
<dbReference type="GO" id="GO:0048039">
    <property type="term" value="F:ubiquinone binding"/>
    <property type="evidence" value="ECO:0007669"/>
    <property type="project" value="TreeGrafter"/>
</dbReference>
<feature type="transmembrane region" description="Helical" evidence="17">
    <location>
        <begin position="312"/>
        <end position="333"/>
    </location>
</feature>
<feature type="transmembrane region" description="Helical" evidence="17">
    <location>
        <begin position="21"/>
        <end position="43"/>
    </location>
</feature>
<dbReference type="PANTHER" id="PTHR43507">
    <property type="entry name" value="NADH-UBIQUINONE OXIDOREDUCTASE CHAIN 4"/>
    <property type="match status" value="1"/>
</dbReference>
<accession>A0A059V6M7</accession>
<dbReference type="Pfam" id="PF01059">
    <property type="entry name" value="Oxidored_q5_N"/>
    <property type="match status" value="1"/>
</dbReference>
<keyword evidence="15 17" id="KW-0472">Membrane</keyword>
<evidence type="ECO:0000256" key="16">
    <source>
        <dbReference type="ARBA" id="ARBA00049551"/>
    </source>
</evidence>
<evidence type="ECO:0000256" key="3">
    <source>
        <dbReference type="ARBA" id="ARBA00009025"/>
    </source>
</evidence>
<evidence type="ECO:0000256" key="13">
    <source>
        <dbReference type="ARBA" id="ARBA00023075"/>
    </source>
</evidence>
<keyword evidence="10 17" id="KW-0249">Electron transport</keyword>
<feature type="transmembrane region" description="Helical" evidence="17">
    <location>
        <begin position="283"/>
        <end position="306"/>
    </location>
</feature>
<feature type="transmembrane region" description="Helical" evidence="17">
    <location>
        <begin position="354"/>
        <end position="372"/>
    </location>
</feature>
<keyword evidence="6 17" id="KW-0813">Transport</keyword>
<feature type="transmembrane region" description="Helical" evidence="17">
    <location>
        <begin position="195"/>
        <end position="217"/>
    </location>
</feature>
<dbReference type="InterPro" id="IPR010227">
    <property type="entry name" value="NADH_Q_OxRdtase_chainM/4"/>
</dbReference>
<dbReference type="InterPro" id="IPR001750">
    <property type="entry name" value="ND/Mrp_TM"/>
</dbReference>
<evidence type="ECO:0000256" key="5">
    <source>
        <dbReference type="ARBA" id="ARBA00021006"/>
    </source>
</evidence>
<comment type="subcellular location">
    <subcellularLocation>
        <location evidence="2 17">Mitochondrion membrane</location>
        <topology evidence="2 17">Multi-pass membrane protein</topology>
    </subcellularLocation>
</comment>
<evidence type="ECO:0000313" key="20">
    <source>
        <dbReference type="EMBL" id="AHZ88992.1"/>
    </source>
</evidence>
<evidence type="ECO:0000256" key="7">
    <source>
        <dbReference type="ARBA" id="ARBA00022660"/>
    </source>
</evidence>
<feature type="transmembrane region" description="Helical" evidence="17">
    <location>
        <begin position="55"/>
        <end position="74"/>
    </location>
</feature>
<dbReference type="AlphaFoldDB" id="A0A059V6M7"/>
<name>A0A059V6M7_9SAUR</name>
<feature type="transmembrane region" description="Helical" evidence="17">
    <location>
        <begin position="119"/>
        <end position="138"/>
    </location>
</feature>
<evidence type="ECO:0000256" key="4">
    <source>
        <dbReference type="ARBA" id="ARBA00012944"/>
    </source>
</evidence>
<evidence type="ECO:0000256" key="12">
    <source>
        <dbReference type="ARBA" id="ARBA00023027"/>
    </source>
</evidence>
<keyword evidence="7 17" id="KW-0679">Respiratory chain</keyword>
<evidence type="ECO:0000256" key="11">
    <source>
        <dbReference type="ARBA" id="ARBA00022989"/>
    </source>
</evidence>
<feature type="transmembrane region" description="Helical" evidence="17">
    <location>
        <begin position="224"/>
        <end position="245"/>
    </location>
</feature>
<feature type="transmembrane region" description="Helical" evidence="17">
    <location>
        <begin position="392"/>
        <end position="412"/>
    </location>
</feature>
<dbReference type="PANTHER" id="PTHR43507:SF20">
    <property type="entry name" value="NADH-UBIQUINONE OXIDOREDUCTASE CHAIN 4"/>
    <property type="match status" value="1"/>
</dbReference>
<dbReference type="EMBL" id="KJ551842">
    <property type="protein sequence ID" value="AHZ88992.1"/>
    <property type="molecule type" value="Genomic_DNA"/>
</dbReference>
<comment type="function">
    <text evidence="1">Core subunit of the mitochondrial membrane respiratory chain NADH dehydrogenase (Complex I) that is believed to belong to the minimal assembly required for catalysis. Complex I functions in the transfer of electrons from NADH to the respiratory chain. The immediate electron acceptor for the enzyme is believed to be ubiquinone.</text>
</comment>
<comment type="catalytic activity">
    <reaction evidence="16 17">
        <text>a ubiquinone + NADH + 5 H(+)(in) = a ubiquinol + NAD(+) + 4 H(+)(out)</text>
        <dbReference type="Rhea" id="RHEA:29091"/>
        <dbReference type="Rhea" id="RHEA-COMP:9565"/>
        <dbReference type="Rhea" id="RHEA-COMP:9566"/>
        <dbReference type="ChEBI" id="CHEBI:15378"/>
        <dbReference type="ChEBI" id="CHEBI:16389"/>
        <dbReference type="ChEBI" id="CHEBI:17976"/>
        <dbReference type="ChEBI" id="CHEBI:57540"/>
        <dbReference type="ChEBI" id="CHEBI:57945"/>
        <dbReference type="EC" id="7.1.1.2"/>
    </reaction>
</comment>
<feature type="transmembrane region" description="Helical" evidence="17">
    <location>
        <begin position="257"/>
        <end position="276"/>
    </location>
</feature>
<evidence type="ECO:0000256" key="2">
    <source>
        <dbReference type="ARBA" id="ARBA00004225"/>
    </source>
</evidence>
<keyword evidence="11 17" id="KW-1133">Transmembrane helix</keyword>
<keyword evidence="13 17" id="KW-0830">Ubiquinone</keyword>
<evidence type="ECO:0000256" key="1">
    <source>
        <dbReference type="ARBA" id="ARBA00003257"/>
    </source>
</evidence>
<comment type="similarity">
    <text evidence="3 17">Belongs to the complex I subunit 4 family.</text>
</comment>